<dbReference type="AlphaFoldDB" id="A0A196SJU3"/>
<proteinExistence type="predicted"/>
<protein>
    <submittedName>
        <fullName evidence="2">Uncharacterized protein</fullName>
    </submittedName>
</protein>
<evidence type="ECO:0000256" key="1">
    <source>
        <dbReference type="SAM" id="Phobius"/>
    </source>
</evidence>
<name>A0A196SJU3_BLAHN</name>
<evidence type="ECO:0000313" key="2">
    <source>
        <dbReference type="EMBL" id="OAO16457.1"/>
    </source>
</evidence>
<dbReference type="OrthoDB" id="235798at2759"/>
<dbReference type="EMBL" id="LXWW01000079">
    <property type="protein sequence ID" value="OAO16457.1"/>
    <property type="molecule type" value="Genomic_DNA"/>
</dbReference>
<accession>A0A196SJU3</accession>
<gene>
    <name evidence="2" type="ORF">AV274_1835</name>
</gene>
<organism evidence="2 3">
    <name type="scientific">Blastocystis sp. subtype 1 (strain ATCC 50177 / NandII)</name>
    <dbReference type="NCBI Taxonomy" id="478820"/>
    <lineage>
        <taxon>Eukaryota</taxon>
        <taxon>Sar</taxon>
        <taxon>Stramenopiles</taxon>
        <taxon>Bigyra</taxon>
        <taxon>Opalozoa</taxon>
        <taxon>Opalinata</taxon>
        <taxon>Blastocystidae</taxon>
        <taxon>Blastocystis</taxon>
    </lineage>
</organism>
<feature type="transmembrane region" description="Helical" evidence="1">
    <location>
        <begin position="42"/>
        <end position="69"/>
    </location>
</feature>
<evidence type="ECO:0000313" key="3">
    <source>
        <dbReference type="Proteomes" id="UP000078348"/>
    </source>
</evidence>
<reference evidence="2 3" key="1">
    <citation type="submission" date="2016-05" db="EMBL/GenBank/DDBJ databases">
        <title>Nuclear genome of Blastocystis sp. subtype 1 NandII.</title>
        <authorList>
            <person name="Gentekaki E."/>
            <person name="Curtis B."/>
            <person name="Stairs C."/>
            <person name="Eme L."/>
            <person name="Herman E."/>
            <person name="Klimes V."/>
            <person name="Arias M.C."/>
            <person name="Elias M."/>
            <person name="Hilliou F."/>
            <person name="Klute M."/>
            <person name="Malik S.-B."/>
            <person name="Pightling A."/>
            <person name="Rachubinski R."/>
            <person name="Salas D."/>
            <person name="Schlacht A."/>
            <person name="Suga H."/>
            <person name="Archibald J."/>
            <person name="Ball S.G."/>
            <person name="Clark G."/>
            <person name="Dacks J."/>
            <person name="Van Der Giezen M."/>
            <person name="Tsaousis A."/>
            <person name="Roger A."/>
        </authorList>
    </citation>
    <scope>NUCLEOTIDE SEQUENCE [LARGE SCALE GENOMIC DNA]</scope>
    <source>
        <strain evidence="3">ATCC 50177 / NandII</strain>
    </source>
</reference>
<dbReference type="Proteomes" id="UP000078348">
    <property type="component" value="Unassembled WGS sequence"/>
</dbReference>
<feature type="transmembrane region" description="Helical" evidence="1">
    <location>
        <begin position="316"/>
        <end position="340"/>
    </location>
</feature>
<keyword evidence="1" id="KW-0812">Transmembrane</keyword>
<sequence>MAVISSTCTGLCNNVSVDPSIHTLIFVNCTMAKGKGSNNDSICGRICTCICCMIIIPLILILVGFIMLISKNTRVERINEYNVRAKKWIDGGLEEFRNQQFVVYMNEVPQNATSGSFESRPYYPVADKCDKKKDPADGCLYPPAQYYMANFYTPNVQQIMVTVMDMAGNSIVSKTLDVQYYKTYTASNLGCTDDYNECQSRCFDRGGEWSNNYCYVFYTISDICFRIAKNGDKWTADSPAKEKLSYTGDGCYYSNTYQAAAYTKTKTRPVTIPVVVRSNLDPVIAASEFTRGCSDKYIATTKEYDCFGQSASEQNITGVILLLIGAAWYAIDVLVVIGMCMCGKSLFHRAVGGVSGNIPVARPI</sequence>
<keyword evidence="3" id="KW-1185">Reference proteome</keyword>
<keyword evidence="1" id="KW-1133">Transmembrane helix</keyword>
<comment type="caution">
    <text evidence="2">The sequence shown here is derived from an EMBL/GenBank/DDBJ whole genome shotgun (WGS) entry which is preliminary data.</text>
</comment>
<keyword evidence="1" id="KW-0472">Membrane</keyword>